<comment type="caution">
    <text evidence="3">The sequence shown here is derived from an EMBL/GenBank/DDBJ whole genome shotgun (WGS) entry which is preliminary data.</text>
</comment>
<sequence>MTSAIPRPASVPPLPSSPRQPSSTLATGSKIPRRRTSPSQSVDLSSANVADMDARTYPTSVPSSPDKRATSGGGGSGQHHARRPSRTQFLPPPPPTTMTNAPLIERRRSSASANAAIDGITASNRPRTPSLSIQIPVASSVPQSRSQSRPQERHVTHALDSTAHRQARRMGHSRTASGELSPLKATGPRASQRRCSAPVHSSTAGLVDSAPVHSSTAGLVDSAPGTPAPPFPRVPRTPYPFASAAGGATPVSARSHRPPMLERTLSDSTMATYTSFDLQHPRTPEEEDREVSRRGGGGECGGSRIWRWLSFWRRSPSRLDLDIEAADGSPSKQTKPRSQLAAVDETTALLGGGDSRPQTRWEYVWGEIVCYAKHMLPPIFVFVVVVLVIALLAYRQGIRRIAQPPPG</sequence>
<organism evidence="3 4">
    <name type="scientific">Rhodotorula taiwanensis</name>
    <dbReference type="NCBI Taxonomy" id="741276"/>
    <lineage>
        <taxon>Eukaryota</taxon>
        <taxon>Fungi</taxon>
        <taxon>Dikarya</taxon>
        <taxon>Basidiomycota</taxon>
        <taxon>Pucciniomycotina</taxon>
        <taxon>Microbotryomycetes</taxon>
        <taxon>Sporidiobolales</taxon>
        <taxon>Sporidiobolaceae</taxon>
        <taxon>Rhodotorula</taxon>
    </lineage>
</organism>
<feature type="compositionally biased region" description="Polar residues" evidence="1">
    <location>
        <begin position="37"/>
        <end position="48"/>
    </location>
</feature>
<evidence type="ECO:0000256" key="1">
    <source>
        <dbReference type="SAM" id="MobiDB-lite"/>
    </source>
</evidence>
<gene>
    <name evidence="3" type="ORF">BMF94_3091</name>
</gene>
<proteinExistence type="predicted"/>
<reference evidence="3 4" key="1">
    <citation type="journal article" date="2018" name="Front. Microbiol.">
        <title>Prospects for Fungal Bioremediation of Acidic Radioactive Waste Sites: Characterization and Genome Sequence of Rhodotorula taiwanensis MD1149.</title>
        <authorList>
            <person name="Tkavc R."/>
            <person name="Matrosova V.Y."/>
            <person name="Grichenko O.E."/>
            <person name="Gostincar C."/>
            <person name="Volpe R.P."/>
            <person name="Klimenkova P."/>
            <person name="Gaidamakova E.K."/>
            <person name="Zhou C.E."/>
            <person name="Stewart B.J."/>
            <person name="Lyman M.G."/>
            <person name="Malfatti S.A."/>
            <person name="Rubinfeld B."/>
            <person name="Courtot M."/>
            <person name="Singh J."/>
            <person name="Dalgard C.L."/>
            <person name="Hamilton T."/>
            <person name="Frey K.G."/>
            <person name="Gunde-Cimerman N."/>
            <person name="Dugan L."/>
            <person name="Daly M.J."/>
        </authorList>
    </citation>
    <scope>NUCLEOTIDE SEQUENCE [LARGE SCALE GENOMIC DNA]</scope>
    <source>
        <strain evidence="3 4">MD1149</strain>
    </source>
</reference>
<feature type="compositionally biased region" description="Low complexity" evidence="1">
    <location>
        <begin position="136"/>
        <end position="149"/>
    </location>
</feature>
<evidence type="ECO:0000313" key="4">
    <source>
        <dbReference type="Proteomes" id="UP000237144"/>
    </source>
</evidence>
<feature type="compositionally biased region" description="Polar residues" evidence="1">
    <location>
        <begin position="121"/>
        <end position="133"/>
    </location>
</feature>
<dbReference type="AlphaFoldDB" id="A0A2S5BAW9"/>
<feature type="region of interest" description="Disordered" evidence="1">
    <location>
        <begin position="279"/>
        <end position="298"/>
    </location>
</feature>
<feature type="compositionally biased region" description="Pro residues" evidence="1">
    <location>
        <begin position="9"/>
        <end position="18"/>
    </location>
</feature>
<name>A0A2S5BAW9_9BASI</name>
<feature type="transmembrane region" description="Helical" evidence="2">
    <location>
        <begin position="375"/>
        <end position="394"/>
    </location>
</feature>
<keyword evidence="4" id="KW-1185">Reference proteome</keyword>
<keyword evidence="2" id="KW-0472">Membrane</keyword>
<evidence type="ECO:0000313" key="3">
    <source>
        <dbReference type="EMBL" id="POY73920.1"/>
    </source>
</evidence>
<keyword evidence="2" id="KW-1133">Transmembrane helix</keyword>
<protein>
    <submittedName>
        <fullName evidence="3">Uncharacterized protein</fullName>
    </submittedName>
</protein>
<feature type="region of interest" description="Disordered" evidence="1">
    <location>
        <begin position="1"/>
        <end position="209"/>
    </location>
</feature>
<dbReference type="OrthoDB" id="2529698at2759"/>
<dbReference type="Proteomes" id="UP000237144">
    <property type="component" value="Unassembled WGS sequence"/>
</dbReference>
<keyword evidence="2" id="KW-0812">Transmembrane</keyword>
<evidence type="ECO:0000256" key="2">
    <source>
        <dbReference type="SAM" id="Phobius"/>
    </source>
</evidence>
<accession>A0A2S5BAW9</accession>
<dbReference type="EMBL" id="PJQD01000033">
    <property type="protein sequence ID" value="POY73920.1"/>
    <property type="molecule type" value="Genomic_DNA"/>
</dbReference>